<keyword evidence="1" id="KW-0472">Membrane</keyword>
<protein>
    <submittedName>
        <fullName evidence="3">PilZ domain-containing protein</fullName>
    </submittedName>
</protein>
<dbReference type="InterPro" id="IPR009875">
    <property type="entry name" value="PilZ_domain"/>
</dbReference>
<dbReference type="Pfam" id="PF07238">
    <property type="entry name" value="PilZ"/>
    <property type="match status" value="1"/>
</dbReference>
<evidence type="ECO:0000313" key="4">
    <source>
        <dbReference type="Proteomes" id="UP000283003"/>
    </source>
</evidence>
<evidence type="ECO:0000259" key="2">
    <source>
        <dbReference type="Pfam" id="PF07238"/>
    </source>
</evidence>
<dbReference type="Proteomes" id="UP000283003">
    <property type="component" value="Unassembled WGS sequence"/>
</dbReference>
<reference evidence="3 4" key="1">
    <citation type="submission" date="2018-12" db="EMBL/GenBank/DDBJ databases">
        <title>Croceicoccus ponticola sp. nov., a lipolytic bacterium isolated from seawater.</title>
        <authorList>
            <person name="Yoon J.-H."/>
        </authorList>
    </citation>
    <scope>NUCLEOTIDE SEQUENCE [LARGE SCALE GENOMIC DNA]</scope>
    <source>
        <strain evidence="3 4">GM-16</strain>
    </source>
</reference>
<feature type="domain" description="PilZ" evidence="2">
    <location>
        <begin position="11"/>
        <end position="90"/>
    </location>
</feature>
<dbReference type="RefSeq" id="WP_127613259.1">
    <property type="nucleotide sequence ID" value="NZ_RXOL01000006.1"/>
</dbReference>
<proteinExistence type="predicted"/>
<dbReference type="Gene3D" id="2.40.10.220">
    <property type="entry name" value="predicted glycosyltransferase like domains"/>
    <property type="match status" value="1"/>
</dbReference>
<dbReference type="OrthoDB" id="9795572at2"/>
<name>A0A437GVU5_9SPHN</name>
<evidence type="ECO:0000313" key="3">
    <source>
        <dbReference type="EMBL" id="RVQ65748.1"/>
    </source>
</evidence>
<sequence>MNVGMAMARMREERRADRVPVRLMTSHAGGNYPLTLVNLSTTGMLLNSPRPLRLGDQVQVDLPQIGMTTAKVMWNDTDEYGCQFVQPIPEAVVFEAEMASKRNRHRPVERRRVPAERAEPHSEHRSLAMLVAFLTVTVAIFYAVQVVFFD</sequence>
<feature type="transmembrane region" description="Helical" evidence="1">
    <location>
        <begin position="127"/>
        <end position="148"/>
    </location>
</feature>
<organism evidence="3 4">
    <name type="scientific">Croceicoccus ponticola</name>
    <dbReference type="NCBI Taxonomy" id="2217664"/>
    <lineage>
        <taxon>Bacteria</taxon>
        <taxon>Pseudomonadati</taxon>
        <taxon>Pseudomonadota</taxon>
        <taxon>Alphaproteobacteria</taxon>
        <taxon>Sphingomonadales</taxon>
        <taxon>Erythrobacteraceae</taxon>
        <taxon>Croceicoccus</taxon>
    </lineage>
</organism>
<keyword evidence="4" id="KW-1185">Reference proteome</keyword>
<dbReference type="SUPFAM" id="SSF141371">
    <property type="entry name" value="PilZ domain-like"/>
    <property type="match status" value="1"/>
</dbReference>
<keyword evidence="1" id="KW-1133">Transmembrane helix</keyword>
<comment type="caution">
    <text evidence="3">The sequence shown here is derived from an EMBL/GenBank/DDBJ whole genome shotgun (WGS) entry which is preliminary data.</text>
</comment>
<dbReference type="EMBL" id="RXOL01000006">
    <property type="protein sequence ID" value="RVQ65748.1"/>
    <property type="molecule type" value="Genomic_DNA"/>
</dbReference>
<gene>
    <name evidence="3" type="ORF">EKN06_12515</name>
</gene>
<evidence type="ECO:0000256" key="1">
    <source>
        <dbReference type="SAM" id="Phobius"/>
    </source>
</evidence>
<dbReference type="GO" id="GO:0035438">
    <property type="term" value="F:cyclic-di-GMP binding"/>
    <property type="evidence" value="ECO:0007669"/>
    <property type="project" value="InterPro"/>
</dbReference>
<keyword evidence="1" id="KW-0812">Transmembrane</keyword>
<accession>A0A437GVU5</accession>
<dbReference type="AlphaFoldDB" id="A0A437GVU5"/>